<dbReference type="GO" id="GO:0016829">
    <property type="term" value="F:lyase activity"/>
    <property type="evidence" value="ECO:0007669"/>
    <property type="project" value="UniProtKB-KW"/>
</dbReference>
<dbReference type="PANTHER" id="PTHR37423">
    <property type="entry name" value="SOLUBLE LYTIC MUREIN TRANSGLYCOSYLASE-RELATED"/>
    <property type="match status" value="1"/>
</dbReference>
<organism evidence="5 6">
    <name type="scientific">Yoonia algicola</name>
    <dbReference type="NCBI Taxonomy" id="3137368"/>
    <lineage>
        <taxon>Bacteria</taxon>
        <taxon>Pseudomonadati</taxon>
        <taxon>Pseudomonadota</taxon>
        <taxon>Alphaproteobacteria</taxon>
        <taxon>Rhodobacterales</taxon>
        <taxon>Paracoccaceae</taxon>
        <taxon>Yoonia</taxon>
    </lineage>
</organism>
<accession>A0AAN0NEX0</accession>
<dbReference type="AlphaFoldDB" id="A0AAN0NEX0"/>
<name>A0AAN0NEX0_9RHOB</name>
<evidence type="ECO:0000313" key="6">
    <source>
        <dbReference type="Proteomes" id="UP001451782"/>
    </source>
</evidence>
<dbReference type="Gene3D" id="1.10.530.10">
    <property type="match status" value="1"/>
</dbReference>
<sequence>MSRKLTGAVLISTILAITPALAEVERILPDFTFKRVPIPSAGSSSRITVQIDPNAPRLGPVYADPEPEPVVAAGAIALPQPSGLEWFWTTVPTALAAQGPVRFQKAIEQLNNPPSGKGVPSPRLQALQNIASAHGRRILIETVGTSVSPALVLAVISVESAGRTDAVSSAGATGLMQLMPDTATRFGVDDSTNAAQNIKGGVAYLEWLLDHFDNDPLLALAGYNAGEGNVRRYEGVPPFSETRAYVPKVLAAWQVAKGLCQTPPELITDACVFNVNGI</sequence>
<gene>
    <name evidence="5" type="ORF">AABB28_18140</name>
</gene>
<dbReference type="PANTHER" id="PTHR37423:SF2">
    <property type="entry name" value="MEMBRANE-BOUND LYTIC MUREIN TRANSGLYCOSYLASE C"/>
    <property type="match status" value="1"/>
</dbReference>
<comment type="similarity">
    <text evidence="1">Belongs to the transglycosylase Slt family.</text>
</comment>
<dbReference type="EMBL" id="CP151762">
    <property type="protein sequence ID" value="WZU63721.1"/>
    <property type="molecule type" value="Genomic_DNA"/>
</dbReference>
<evidence type="ECO:0000256" key="2">
    <source>
        <dbReference type="ARBA" id="ARBA00009387"/>
    </source>
</evidence>
<evidence type="ECO:0000256" key="1">
    <source>
        <dbReference type="ARBA" id="ARBA00007734"/>
    </source>
</evidence>
<keyword evidence="6" id="KW-1185">Reference proteome</keyword>
<feature type="domain" description="Transglycosylase SLT" evidence="4">
    <location>
        <begin position="145"/>
        <end position="238"/>
    </location>
</feature>
<evidence type="ECO:0000256" key="3">
    <source>
        <dbReference type="SAM" id="SignalP"/>
    </source>
</evidence>
<dbReference type="SUPFAM" id="SSF53955">
    <property type="entry name" value="Lysozyme-like"/>
    <property type="match status" value="1"/>
</dbReference>
<dbReference type="Pfam" id="PF01464">
    <property type="entry name" value="SLT"/>
    <property type="match status" value="1"/>
</dbReference>
<keyword evidence="5" id="KW-0456">Lyase</keyword>
<feature type="chain" id="PRO_5042992585" evidence="3">
    <location>
        <begin position="23"/>
        <end position="278"/>
    </location>
</feature>
<dbReference type="RefSeq" id="WP_342070097.1">
    <property type="nucleotide sequence ID" value="NZ_CP151762.1"/>
</dbReference>
<dbReference type="KEGG" id="yag:AABB28_18140"/>
<feature type="signal peptide" evidence="3">
    <location>
        <begin position="1"/>
        <end position="22"/>
    </location>
</feature>
<dbReference type="CDD" id="cd00254">
    <property type="entry name" value="LT-like"/>
    <property type="match status" value="1"/>
</dbReference>
<reference evidence="5 6" key="1">
    <citation type="submission" date="2024-04" db="EMBL/GenBank/DDBJ databases">
        <title>Phylogenomic analyses of a clade within the roseobacter group suggest taxonomic reassignments of species of the genera Aestuariivita, Citreicella, Loktanella, Nautella, Pelagibaca, Ruegeria, Thalassobius, Thiobacimonas and Tropicibacter, and the proposal o.</title>
        <authorList>
            <person name="Jeon C.O."/>
        </authorList>
    </citation>
    <scope>NUCLEOTIDE SEQUENCE [LARGE SCALE GENOMIC DNA]</scope>
    <source>
        <strain evidence="5 6">G8-12</strain>
    </source>
</reference>
<comment type="similarity">
    <text evidence="2">Belongs to the virb1 family.</text>
</comment>
<dbReference type="InterPro" id="IPR008258">
    <property type="entry name" value="Transglycosylase_SLT_dom_1"/>
</dbReference>
<protein>
    <submittedName>
        <fullName evidence="5">Lytic transglycosylase domain-containing protein</fullName>
        <ecNumber evidence="5">4.2.2.n1</ecNumber>
    </submittedName>
</protein>
<proteinExistence type="inferred from homology"/>
<evidence type="ECO:0000313" key="5">
    <source>
        <dbReference type="EMBL" id="WZU63721.1"/>
    </source>
</evidence>
<dbReference type="EC" id="4.2.2.n1" evidence="5"/>
<dbReference type="InterPro" id="IPR023346">
    <property type="entry name" value="Lysozyme-like_dom_sf"/>
</dbReference>
<evidence type="ECO:0000259" key="4">
    <source>
        <dbReference type="Pfam" id="PF01464"/>
    </source>
</evidence>
<dbReference type="Proteomes" id="UP001451782">
    <property type="component" value="Chromosome"/>
</dbReference>
<keyword evidence="3" id="KW-0732">Signal</keyword>